<evidence type="ECO:0000259" key="10">
    <source>
        <dbReference type="PROSITE" id="PS51379"/>
    </source>
</evidence>
<sequence length="1033" mass="112401">PERIVGENGRVTGLKVIECTRVFDENKRFSPEFNSCVDRTVPADEVILAIGAAVAADGFEGFERGPGGTLKVDPVTLATGVPGVFAGGDMVSGPASVIEAVAHGHEAAISVDRFIRGEELSAGRSEPKPEPATKEDSAGYRCGVTPRDRAEEPTVPVAGREKGYAEIGLGFDEETAVAEARRCLNCGICSECLQCVAACEADAINHSMTASEEEIDVGAVVLASGFKEYKPTGERGYGYGRYPNVVTSLEFERVLSASGPYEGHVRRPSDGKQPKRIAWIQCVGSRNQEHFYCSSVCCMYATKEAVIAREHCGGNLDCHIYFMDMRCFGKDFEAYYQRAQNEYGVRYVRSKVSALSRDEATEDLLISFEDEDGTLREERYEMVVLSTALTADPRAAELARRVGLEVDAQGFVPTDPHVPIVTAREGVFVCGAISEPKDIPETVTEATGVAARVGALLAEARGTLVTKKEYPPERDVSLEEPRIGVFVCNCGINIGGVVKVPSVVEYARTLPGVVYAEENLFTCSQDTQEKITSTINEHRLNRVIVASCTPRTHEPLFQETLAEAGLNPHLFTMANIRDQCSWVHMKDAEAATAKSNELVRMAVANARLLRPLYSRPQAIVQKALIIGGGLAGMTAALAIAEQGFEVFLVEQRDRLGGQLRNIRYAVTGESINELLARVESRLSATPGVKVFTGAEVTGVNGYVGNYRTTVVQRDKQFELEHGVFVVATGAEEYRPTEFGYGTRTGVMTQTDLERLVVDSPEKVVGLEHVVMVQCVGSREEAHPWCSRICCTEAVKNALRLKKLDPKRNVYILYRDMRTYGFKEGLYRAAREAGVVFIRFDEEHPPEVTDSGTRLHVSVRDPVLKVRLGIDADALVLSAGVVPARSNQKIAQLLKVPMNQDGFFLEAHVKLRPVDFTTRGVFMAGMAHSPRRIPETIAMAYAAAARACSVISHKELATEAVVAKVNERWCVGCGVCEEICQYEAVKVNPETGKSAVTPVLCQGCGACAMACPSSAIELGGFRARQMISMVDAAL</sequence>
<evidence type="ECO:0000256" key="4">
    <source>
        <dbReference type="ARBA" id="ARBA00022723"/>
    </source>
</evidence>
<evidence type="ECO:0000256" key="1">
    <source>
        <dbReference type="ARBA" id="ARBA00001974"/>
    </source>
</evidence>
<dbReference type="InterPro" id="IPR017896">
    <property type="entry name" value="4Fe4S_Fe-S-bd"/>
</dbReference>
<evidence type="ECO:0000256" key="2">
    <source>
        <dbReference type="ARBA" id="ARBA00006561"/>
    </source>
</evidence>
<evidence type="ECO:0000256" key="3">
    <source>
        <dbReference type="ARBA" id="ARBA00022485"/>
    </source>
</evidence>
<comment type="caution">
    <text evidence="11">The sequence shown here is derived from an EMBL/GenBank/DDBJ whole genome shotgun (WGS) entry which is preliminary data.</text>
</comment>
<dbReference type="SUPFAM" id="SSF46548">
    <property type="entry name" value="alpha-helical ferredoxin"/>
    <property type="match status" value="1"/>
</dbReference>
<evidence type="ECO:0000256" key="5">
    <source>
        <dbReference type="ARBA" id="ARBA00022827"/>
    </source>
</evidence>
<dbReference type="Proteomes" id="UP000885672">
    <property type="component" value="Unassembled WGS sequence"/>
</dbReference>
<feature type="compositionally biased region" description="Basic and acidic residues" evidence="9">
    <location>
        <begin position="120"/>
        <end position="138"/>
    </location>
</feature>
<keyword evidence="5" id="KW-0285">Flavoprotein</keyword>
<keyword evidence="4" id="KW-0479">Metal-binding</keyword>
<name>A0A7V0T3U7_UNCW3</name>
<dbReference type="InterPro" id="IPR023753">
    <property type="entry name" value="FAD/NAD-binding_dom"/>
</dbReference>
<dbReference type="PANTHER" id="PTHR43498">
    <property type="entry name" value="FERREDOXIN:COB-COM HETERODISULFIDE REDUCTASE SUBUNIT A"/>
    <property type="match status" value="1"/>
</dbReference>
<dbReference type="SUPFAM" id="SSF51905">
    <property type="entry name" value="FAD/NAD(P)-binding domain"/>
    <property type="match status" value="2"/>
</dbReference>
<feature type="region of interest" description="Disordered" evidence="9">
    <location>
        <begin position="120"/>
        <end position="154"/>
    </location>
</feature>
<accession>A0A7V0T3U7</accession>
<dbReference type="Gene3D" id="3.50.50.60">
    <property type="entry name" value="FAD/NAD(P)-binding domain"/>
    <property type="match status" value="3"/>
</dbReference>
<dbReference type="GO" id="GO:0016491">
    <property type="term" value="F:oxidoreductase activity"/>
    <property type="evidence" value="ECO:0007669"/>
    <property type="project" value="UniProtKB-KW"/>
</dbReference>
<evidence type="ECO:0000256" key="6">
    <source>
        <dbReference type="ARBA" id="ARBA00023002"/>
    </source>
</evidence>
<keyword evidence="8" id="KW-0411">Iron-sulfur</keyword>
<dbReference type="Pfam" id="PF07992">
    <property type="entry name" value="Pyr_redox_2"/>
    <property type="match status" value="3"/>
</dbReference>
<dbReference type="Gene3D" id="3.30.70.20">
    <property type="match status" value="1"/>
</dbReference>
<dbReference type="PROSITE" id="PS00198">
    <property type="entry name" value="4FE4S_FER_1"/>
    <property type="match status" value="2"/>
</dbReference>
<evidence type="ECO:0000256" key="9">
    <source>
        <dbReference type="SAM" id="MobiDB-lite"/>
    </source>
</evidence>
<dbReference type="AlphaFoldDB" id="A0A7V0T3U7"/>
<protein>
    <submittedName>
        <fullName evidence="11">FAD-binding protein</fullName>
    </submittedName>
</protein>
<keyword evidence="5" id="KW-0274">FAD</keyword>
<keyword evidence="7" id="KW-0408">Iron</keyword>
<dbReference type="EMBL" id="DSBX01000010">
    <property type="protein sequence ID" value="HDQ98729.1"/>
    <property type="molecule type" value="Genomic_DNA"/>
</dbReference>
<dbReference type="SUPFAM" id="SSF54862">
    <property type="entry name" value="4Fe-4S ferredoxins"/>
    <property type="match status" value="1"/>
</dbReference>
<dbReference type="Pfam" id="PF12838">
    <property type="entry name" value="Fer4_7"/>
    <property type="match status" value="1"/>
</dbReference>
<evidence type="ECO:0000313" key="11">
    <source>
        <dbReference type="EMBL" id="HDQ98729.1"/>
    </source>
</evidence>
<comment type="cofactor">
    <cofactor evidence="1">
        <name>FAD</name>
        <dbReference type="ChEBI" id="CHEBI:57692"/>
    </cofactor>
</comment>
<feature type="domain" description="4Fe-4S ferredoxin-type" evidence="10">
    <location>
        <begin position="960"/>
        <end position="989"/>
    </location>
</feature>
<proteinExistence type="inferred from homology"/>
<keyword evidence="3" id="KW-0004">4Fe-4S</keyword>
<evidence type="ECO:0000256" key="7">
    <source>
        <dbReference type="ARBA" id="ARBA00023004"/>
    </source>
</evidence>
<evidence type="ECO:0000256" key="8">
    <source>
        <dbReference type="ARBA" id="ARBA00023014"/>
    </source>
</evidence>
<feature type="domain" description="4Fe-4S ferredoxin-type" evidence="10">
    <location>
        <begin position="991"/>
        <end position="1020"/>
    </location>
</feature>
<comment type="similarity">
    <text evidence="2">Belongs to the HdrA family.</text>
</comment>
<dbReference type="InterPro" id="IPR039650">
    <property type="entry name" value="HdrA-like"/>
</dbReference>
<dbReference type="GO" id="GO:0051539">
    <property type="term" value="F:4 iron, 4 sulfur cluster binding"/>
    <property type="evidence" value="ECO:0007669"/>
    <property type="project" value="UniProtKB-KW"/>
</dbReference>
<feature type="non-terminal residue" evidence="11">
    <location>
        <position position="1"/>
    </location>
</feature>
<organism evidence="11">
    <name type="scientific">candidate division WOR-3 bacterium</name>
    <dbReference type="NCBI Taxonomy" id="2052148"/>
    <lineage>
        <taxon>Bacteria</taxon>
        <taxon>Bacteria division WOR-3</taxon>
    </lineage>
</organism>
<reference evidence="11" key="1">
    <citation type="journal article" date="2020" name="mSystems">
        <title>Genome- and Community-Level Interaction Insights into Carbon Utilization and Element Cycling Functions of Hydrothermarchaeota in Hydrothermal Sediment.</title>
        <authorList>
            <person name="Zhou Z."/>
            <person name="Liu Y."/>
            <person name="Xu W."/>
            <person name="Pan J."/>
            <person name="Luo Z.H."/>
            <person name="Li M."/>
        </authorList>
    </citation>
    <scope>NUCLEOTIDE SEQUENCE [LARGE SCALE GENOMIC DNA]</scope>
    <source>
        <strain evidence="11">SpSt-1182</strain>
    </source>
</reference>
<dbReference type="PANTHER" id="PTHR43498:SF1">
    <property type="entry name" value="COB--COM HETERODISULFIDE REDUCTASE IRON-SULFUR SUBUNIT A"/>
    <property type="match status" value="1"/>
</dbReference>
<dbReference type="GO" id="GO:0046872">
    <property type="term" value="F:metal ion binding"/>
    <property type="evidence" value="ECO:0007669"/>
    <property type="project" value="UniProtKB-KW"/>
</dbReference>
<gene>
    <name evidence="11" type="ORF">ENN51_00375</name>
</gene>
<dbReference type="SUPFAM" id="SSF51971">
    <property type="entry name" value="Nucleotide-binding domain"/>
    <property type="match status" value="1"/>
</dbReference>
<keyword evidence="6" id="KW-0560">Oxidoreductase</keyword>
<dbReference type="InterPro" id="IPR036188">
    <property type="entry name" value="FAD/NAD-bd_sf"/>
</dbReference>
<dbReference type="PROSITE" id="PS51379">
    <property type="entry name" value="4FE4S_FER_2"/>
    <property type="match status" value="2"/>
</dbReference>
<dbReference type="InterPro" id="IPR017900">
    <property type="entry name" value="4Fe4S_Fe_S_CS"/>
</dbReference>